<feature type="domain" description="AbiJ-NTD3" evidence="1">
    <location>
        <begin position="99"/>
        <end position="275"/>
    </location>
</feature>
<name>A0A0Q2U622_MYCGO</name>
<proteinExistence type="predicted"/>
<gene>
    <name evidence="2" type="ORF">AO501_00920</name>
</gene>
<sequence>MPDVDRATLRRLLTTFITAMASQTHRELDDSFAALGLTEPPPPQGHSRSRAQRVGEVAAALPEVDLIGIAGCVLERGELQPAERIRIEDVLWAAGSPPEIPKRIRREIAARLDLADLVVDEHRFTAMLETLWPLEAPNPFEDLLRGSGPFSVPFGGPGLRAQIRQHVYRNPGDWSTDDLFEHLGAFEAGDRRFGRFLEALVSADVLIHEPNQRAVVDVINEGLRSCGLHLTETDIRDGYPVFSLSRHGAGAARRPRNLIFATHVRPDLRLHDALDNELESVADADAVLLYDRPIGPDGLRWNDLETWWTQTRPPLPGKTARQALFTRLRSAIPASSPPQQLLFRCFHDIFRDAVPELPALLPEVWLCWDPKTVRQRGAAALPRYRIDFLMLIGTHRVVLEVDGASHYADADNRPDPARYCHDGGRPRPAVTRLRRVPLWRLRTARRARKTDAR</sequence>
<organism evidence="2 3">
    <name type="scientific">Mycobacterium gordonae</name>
    <dbReference type="NCBI Taxonomy" id="1778"/>
    <lineage>
        <taxon>Bacteria</taxon>
        <taxon>Bacillati</taxon>
        <taxon>Actinomycetota</taxon>
        <taxon>Actinomycetes</taxon>
        <taxon>Mycobacteriales</taxon>
        <taxon>Mycobacteriaceae</taxon>
        <taxon>Mycobacterium</taxon>
    </lineage>
</organism>
<protein>
    <recommendedName>
        <fullName evidence="1">AbiJ-NTD3 domain-containing protein</fullName>
    </recommendedName>
</protein>
<comment type="caution">
    <text evidence="2">The sequence shown here is derived from an EMBL/GenBank/DDBJ whole genome shotgun (WGS) entry which is preliminary data.</text>
</comment>
<dbReference type="EMBL" id="LKTM01000356">
    <property type="protein sequence ID" value="KQH76216.1"/>
    <property type="molecule type" value="Genomic_DNA"/>
</dbReference>
<accession>A0A0Q2U622</accession>
<dbReference type="Proteomes" id="UP000051677">
    <property type="component" value="Unassembled WGS sequence"/>
</dbReference>
<evidence type="ECO:0000313" key="2">
    <source>
        <dbReference type="EMBL" id="KQH76216.1"/>
    </source>
</evidence>
<dbReference type="AlphaFoldDB" id="A0A0Q2U622"/>
<evidence type="ECO:0000259" key="1">
    <source>
        <dbReference type="Pfam" id="PF18860"/>
    </source>
</evidence>
<reference evidence="2 3" key="1">
    <citation type="submission" date="2015-10" db="EMBL/GenBank/DDBJ databases">
        <title>Mycobacterium gordonae draft genome assembly.</title>
        <authorList>
            <person name="Ustinova V."/>
            <person name="Smirnova T."/>
            <person name="Blagodatskikh K."/>
            <person name="Varlamov D."/>
            <person name="Larionova E."/>
            <person name="Chernousova L."/>
        </authorList>
    </citation>
    <scope>NUCLEOTIDE SEQUENCE [LARGE SCALE GENOMIC DNA]</scope>
    <source>
        <strain evidence="2 3">CTRI 14-8773</strain>
    </source>
</reference>
<dbReference type="Pfam" id="PF18860">
    <property type="entry name" value="AbiJ_NTD3"/>
    <property type="match status" value="1"/>
</dbReference>
<dbReference type="InterPro" id="IPR041427">
    <property type="entry name" value="AbiJ-NTD3"/>
</dbReference>
<evidence type="ECO:0000313" key="3">
    <source>
        <dbReference type="Proteomes" id="UP000051677"/>
    </source>
</evidence>